<evidence type="ECO:0000313" key="10">
    <source>
        <dbReference type="EMBL" id="VDL58372.1"/>
    </source>
</evidence>
<proteinExistence type="inferred from homology"/>
<sequence>MLCLTMGGVFKLLTMFFGSLSALCGLLLRLFIIPFFILGERKILAYCQYRKGPNKSPRFIYSEFSFCDIWLLPALLVLHYYVVDEGVKVVVILFWVLCVRLLVLSDLRLLLCALLFFVYCVMGDTYNSVDYAESERELVSGFQTEYSSILFTCLFACEYAIIFIFSWLRSIIMVGGGFWGFICMSIHLLFFIFTVVDSNIFLNCR</sequence>
<evidence type="ECO:0000256" key="2">
    <source>
        <dbReference type="ARBA" id="ARBA00010535"/>
    </source>
</evidence>
<evidence type="ECO:0000256" key="8">
    <source>
        <dbReference type="RuleBase" id="RU000471"/>
    </source>
</evidence>
<dbReference type="PANTHER" id="PTHR11432:SF3">
    <property type="entry name" value="NADH-UBIQUINONE OXIDOREDUCTASE CHAIN 1"/>
    <property type="match status" value="1"/>
</dbReference>
<reference evidence="12" key="1">
    <citation type="submission" date="2017-02" db="UniProtKB">
        <authorList>
            <consortium name="WormBaseParasite"/>
        </authorList>
    </citation>
    <scope>IDENTIFICATION</scope>
</reference>
<dbReference type="GO" id="GO:0003954">
    <property type="term" value="F:NADH dehydrogenase activity"/>
    <property type="evidence" value="ECO:0007669"/>
    <property type="project" value="TreeGrafter"/>
</dbReference>
<evidence type="ECO:0000256" key="3">
    <source>
        <dbReference type="ARBA" id="ARBA00021009"/>
    </source>
</evidence>
<gene>
    <name evidence="10" type="ORF">HDID_LOCUS6054</name>
</gene>
<dbReference type="EMBL" id="UYSG01004074">
    <property type="protein sequence ID" value="VDL58372.1"/>
    <property type="molecule type" value="Genomic_DNA"/>
</dbReference>
<dbReference type="PANTHER" id="PTHR11432">
    <property type="entry name" value="NADH DEHYDROGENASE SUBUNIT 1"/>
    <property type="match status" value="1"/>
</dbReference>
<keyword evidence="5 9" id="KW-1133">Transmembrane helix</keyword>
<feature type="transmembrane region" description="Helical" evidence="9">
    <location>
        <begin position="177"/>
        <end position="196"/>
    </location>
</feature>
<feature type="transmembrane region" description="Helical" evidence="9">
    <location>
        <begin position="109"/>
        <end position="126"/>
    </location>
</feature>
<protein>
    <recommendedName>
        <fullName evidence="3">NADH-ubiquinone oxidoreductase chain 1</fullName>
    </recommendedName>
    <alternativeName>
        <fullName evidence="7">NADH dehydrogenase subunit 1</fullName>
    </alternativeName>
</protein>
<keyword evidence="6 9" id="KW-0472">Membrane</keyword>
<accession>A0A0R3SM92</accession>
<evidence type="ECO:0000256" key="5">
    <source>
        <dbReference type="ARBA" id="ARBA00022989"/>
    </source>
</evidence>
<evidence type="ECO:0000256" key="6">
    <source>
        <dbReference type="ARBA" id="ARBA00023136"/>
    </source>
</evidence>
<feature type="transmembrane region" description="Helical" evidence="9">
    <location>
        <begin position="87"/>
        <end position="104"/>
    </location>
</feature>
<feature type="transmembrane region" description="Helical" evidence="9">
    <location>
        <begin position="12"/>
        <end position="38"/>
    </location>
</feature>
<dbReference type="AlphaFoldDB" id="A0A0R3SM92"/>
<evidence type="ECO:0000313" key="11">
    <source>
        <dbReference type="Proteomes" id="UP000274504"/>
    </source>
</evidence>
<dbReference type="GO" id="GO:0005743">
    <property type="term" value="C:mitochondrial inner membrane"/>
    <property type="evidence" value="ECO:0007669"/>
    <property type="project" value="UniProtKB-SubCell"/>
</dbReference>
<evidence type="ECO:0000256" key="9">
    <source>
        <dbReference type="SAM" id="Phobius"/>
    </source>
</evidence>
<evidence type="ECO:0000256" key="1">
    <source>
        <dbReference type="ARBA" id="ARBA00004141"/>
    </source>
</evidence>
<evidence type="ECO:0000256" key="4">
    <source>
        <dbReference type="ARBA" id="ARBA00022692"/>
    </source>
</evidence>
<dbReference type="GO" id="GO:0009060">
    <property type="term" value="P:aerobic respiration"/>
    <property type="evidence" value="ECO:0007669"/>
    <property type="project" value="TreeGrafter"/>
</dbReference>
<organism evidence="12">
    <name type="scientific">Hymenolepis diminuta</name>
    <name type="common">Rat tapeworm</name>
    <dbReference type="NCBI Taxonomy" id="6216"/>
    <lineage>
        <taxon>Eukaryota</taxon>
        <taxon>Metazoa</taxon>
        <taxon>Spiralia</taxon>
        <taxon>Lophotrochozoa</taxon>
        <taxon>Platyhelminthes</taxon>
        <taxon>Cestoda</taxon>
        <taxon>Eucestoda</taxon>
        <taxon>Cyclophyllidea</taxon>
        <taxon>Hymenolepididae</taxon>
        <taxon>Hymenolepis</taxon>
    </lineage>
</organism>
<comment type="similarity">
    <text evidence="2 8">Belongs to the complex I subunit 1 family.</text>
</comment>
<dbReference type="OrthoDB" id="6281863at2759"/>
<evidence type="ECO:0000313" key="12">
    <source>
        <dbReference type="WBParaSite" id="HDID_0000605701-mRNA-1"/>
    </source>
</evidence>
<comment type="subcellular location">
    <subcellularLocation>
        <location evidence="1">Membrane</location>
        <topology evidence="1">Multi-pass membrane protein</topology>
    </subcellularLocation>
    <subcellularLocation>
        <location evidence="8">Mitochondrion inner membrane</location>
        <topology evidence="8">Multi-pass membrane protein</topology>
    </subcellularLocation>
</comment>
<dbReference type="Pfam" id="PF00146">
    <property type="entry name" value="NADHdh"/>
    <property type="match status" value="1"/>
</dbReference>
<dbReference type="InterPro" id="IPR001694">
    <property type="entry name" value="NADH_UbQ_OxRdtase_su1/FPO"/>
</dbReference>
<feature type="transmembrane region" description="Helical" evidence="9">
    <location>
        <begin position="146"/>
        <end position="165"/>
    </location>
</feature>
<dbReference type="Proteomes" id="UP000274504">
    <property type="component" value="Unassembled WGS sequence"/>
</dbReference>
<evidence type="ECO:0000256" key="7">
    <source>
        <dbReference type="ARBA" id="ARBA00031024"/>
    </source>
</evidence>
<keyword evidence="4 8" id="KW-0812">Transmembrane</keyword>
<name>A0A0R3SM92_HYMDI</name>
<feature type="transmembrane region" description="Helical" evidence="9">
    <location>
        <begin position="59"/>
        <end position="81"/>
    </location>
</feature>
<reference evidence="10 11" key="2">
    <citation type="submission" date="2018-11" db="EMBL/GenBank/DDBJ databases">
        <authorList>
            <consortium name="Pathogen Informatics"/>
        </authorList>
    </citation>
    <scope>NUCLEOTIDE SEQUENCE [LARGE SCALE GENOMIC DNA]</scope>
</reference>
<keyword evidence="8" id="KW-0520">NAD</keyword>
<dbReference type="WBParaSite" id="HDID_0000605701-mRNA-1">
    <property type="protein sequence ID" value="HDID_0000605701-mRNA-1"/>
    <property type="gene ID" value="HDID_0000605701"/>
</dbReference>